<evidence type="ECO:0000313" key="1">
    <source>
        <dbReference type="EMBL" id="RUR79187.1"/>
    </source>
</evidence>
<name>A0A3S0XWA5_CHLFR</name>
<dbReference type="Proteomes" id="UP000268857">
    <property type="component" value="Unassembled WGS sequence"/>
</dbReference>
<evidence type="ECO:0000313" key="2">
    <source>
        <dbReference type="Proteomes" id="UP000268857"/>
    </source>
</evidence>
<accession>A0A3S0XWA5</accession>
<reference evidence="1 2" key="1">
    <citation type="journal article" date="2019" name="Genome Biol. Evol.">
        <title>Day and night: Metabolic profiles and evolutionary relationships of six axenic non-marine cyanobacteria.</title>
        <authorList>
            <person name="Will S.E."/>
            <person name="Henke P."/>
            <person name="Boedeker C."/>
            <person name="Huang S."/>
            <person name="Brinkmann H."/>
            <person name="Rohde M."/>
            <person name="Jarek M."/>
            <person name="Friedl T."/>
            <person name="Seufert S."/>
            <person name="Schumacher M."/>
            <person name="Overmann J."/>
            <person name="Neumann-Schaal M."/>
            <person name="Petersen J."/>
        </authorList>
    </citation>
    <scope>NUCLEOTIDE SEQUENCE [LARGE SCALE GENOMIC DNA]</scope>
    <source>
        <strain evidence="1 2">PCC 6912</strain>
    </source>
</reference>
<comment type="caution">
    <text evidence="1">The sequence shown here is derived from an EMBL/GenBank/DDBJ whole genome shotgun (WGS) entry which is preliminary data.</text>
</comment>
<protein>
    <submittedName>
        <fullName evidence="1">Uncharacterized protein</fullName>
    </submittedName>
</protein>
<dbReference type="AlphaFoldDB" id="A0A3S0XWA5"/>
<dbReference type="EMBL" id="RSCJ01000013">
    <property type="protein sequence ID" value="RUR79187.1"/>
    <property type="molecule type" value="Genomic_DNA"/>
</dbReference>
<dbReference type="OrthoDB" id="514472at2"/>
<dbReference type="RefSeq" id="WP_016876149.1">
    <property type="nucleotide sequence ID" value="NZ_AJLN01000153.1"/>
</dbReference>
<organism evidence="1 2">
    <name type="scientific">Chlorogloeopsis fritschii PCC 6912</name>
    <dbReference type="NCBI Taxonomy" id="211165"/>
    <lineage>
        <taxon>Bacteria</taxon>
        <taxon>Bacillati</taxon>
        <taxon>Cyanobacteriota</taxon>
        <taxon>Cyanophyceae</taxon>
        <taxon>Nostocales</taxon>
        <taxon>Chlorogloeopsidaceae</taxon>
        <taxon>Chlorogloeopsis</taxon>
    </lineage>
</organism>
<keyword evidence="2" id="KW-1185">Reference proteome</keyword>
<sequence length="230" mass="25651">MMINKLAKFKLVATVLAITGFLAPQSALGLGRFSGRAINQQDYLLFGIDTSIPLCHGKFYDAIPNSVYVNRLGLNPEDETVILFNPGNLKVSLVYETENPTLFEILNAKQSSFTGKFVEKAVKYEARLEDDTDPTNITYINFAFYAPYVHPFANLNSLSAINKSNLTPFLDENGQVSLPQEISNLQGELPLDKTDSLFSVFSFTPESNDETKPKRKTLVICRSQPGKKNR</sequence>
<gene>
    <name evidence="1" type="ORF">PCC6912_33610</name>
</gene>
<proteinExistence type="predicted"/>